<evidence type="ECO:0000256" key="1">
    <source>
        <dbReference type="SAM" id="Coils"/>
    </source>
</evidence>
<dbReference type="AlphaFoldDB" id="A0A7W7WA86"/>
<organism evidence="3 4">
    <name type="scientific">Streptosporangium album</name>
    <dbReference type="NCBI Taxonomy" id="47479"/>
    <lineage>
        <taxon>Bacteria</taxon>
        <taxon>Bacillati</taxon>
        <taxon>Actinomycetota</taxon>
        <taxon>Actinomycetes</taxon>
        <taxon>Streptosporangiales</taxon>
        <taxon>Streptosporangiaceae</taxon>
        <taxon>Streptosporangium</taxon>
    </lineage>
</organism>
<keyword evidence="2" id="KW-1133">Transmembrane helix</keyword>
<feature type="transmembrane region" description="Helical" evidence="2">
    <location>
        <begin position="33"/>
        <end position="56"/>
    </location>
</feature>
<comment type="caution">
    <text evidence="3">The sequence shown here is derived from an EMBL/GenBank/DDBJ whole genome shotgun (WGS) entry which is preliminary data.</text>
</comment>
<keyword evidence="2" id="KW-0812">Transmembrane</keyword>
<feature type="coiled-coil region" evidence="1">
    <location>
        <begin position="63"/>
        <end position="100"/>
    </location>
</feature>
<dbReference type="Proteomes" id="UP000534286">
    <property type="component" value="Unassembled WGS sequence"/>
</dbReference>
<protein>
    <submittedName>
        <fullName evidence="3">Type VI protein secretion system component VasK</fullName>
    </submittedName>
</protein>
<feature type="transmembrane region" description="Helical" evidence="2">
    <location>
        <begin position="7"/>
        <end position="27"/>
    </location>
</feature>
<keyword evidence="4" id="KW-1185">Reference proteome</keyword>
<keyword evidence="2" id="KW-0472">Membrane</keyword>
<evidence type="ECO:0000313" key="4">
    <source>
        <dbReference type="Proteomes" id="UP000534286"/>
    </source>
</evidence>
<evidence type="ECO:0000256" key="2">
    <source>
        <dbReference type="SAM" id="Phobius"/>
    </source>
</evidence>
<proteinExistence type="predicted"/>
<evidence type="ECO:0000313" key="3">
    <source>
        <dbReference type="EMBL" id="MBB4940182.1"/>
    </source>
</evidence>
<dbReference type="RefSeq" id="WP_184756028.1">
    <property type="nucleotide sequence ID" value="NZ_BAABEK010000001.1"/>
</dbReference>
<keyword evidence="1" id="KW-0175">Coiled coil</keyword>
<accession>A0A7W7WA86</accession>
<dbReference type="EMBL" id="JACHJU010000001">
    <property type="protein sequence ID" value="MBB4940182.1"/>
    <property type="molecule type" value="Genomic_DNA"/>
</dbReference>
<reference evidence="3 4" key="1">
    <citation type="submission" date="2020-08" db="EMBL/GenBank/DDBJ databases">
        <title>Sequencing the genomes of 1000 actinobacteria strains.</title>
        <authorList>
            <person name="Klenk H.-P."/>
        </authorList>
    </citation>
    <scope>NUCLEOTIDE SEQUENCE [LARGE SCALE GENOMIC DNA]</scope>
    <source>
        <strain evidence="3 4">DSM 43023</strain>
    </source>
</reference>
<sequence>MPTLRKLTLLAVIVGSLVLIALVLLAGADAISVTAAVILGAIMMVLAAQVLAVVTVRRVDGKALRIDNRAKRYEAELAKVRAATERLDRRLDEIVELLREDGRRRDEDLQAILISLGEDRMAAMPQRLEIEEMVHEVLPRLAAVEARTERAEREGREGEA</sequence>
<name>A0A7W7WA86_9ACTN</name>
<gene>
    <name evidence="3" type="ORF">FHR32_004487</name>
</gene>